<dbReference type="OrthoDB" id="3687446at2"/>
<name>A0A1H5F3D3_9NOCA</name>
<dbReference type="RefSeq" id="WP_072950900.1">
    <property type="nucleotide sequence ID" value="NZ_FNSV01000008.1"/>
</dbReference>
<protein>
    <submittedName>
        <fullName evidence="1">Uncharacterized protein</fullName>
    </submittedName>
</protein>
<evidence type="ECO:0000313" key="2">
    <source>
        <dbReference type="Proteomes" id="UP000183561"/>
    </source>
</evidence>
<sequence length="121" mass="13474">MTTTITTTGTSTIPTQEVYMSQGERALARGTHYIEESIWVYLMRDWDGIDRWVLDPVTVDGCGLDSGLEDGARNSECMCEDQAECDAVRDRMDRAPLPSADDLLHLLAESLGYTLTRAAQR</sequence>
<gene>
    <name evidence="1" type="ORF">SAMN04490239_9485</name>
</gene>
<dbReference type="AlphaFoldDB" id="A0A1H5F3D3"/>
<dbReference type="EMBL" id="FNSV01000008">
    <property type="protein sequence ID" value="SED97784.1"/>
    <property type="molecule type" value="Genomic_DNA"/>
</dbReference>
<proteinExistence type="predicted"/>
<accession>A0A1H5F3D3</accession>
<organism evidence="1 2">
    <name type="scientific">Rhodococcus koreensis</name>
    <dbReference type="NCBI Taxonomy" id="99653"/>
    <lineage>
        <taxon>Bacteria</taxon>
        <taxon>Bacillati</taxon>
        <taxon>Actinomycetota</taxon>
        <taxon>Actinomycetes</taxon>
        <taxon>Mycobacteriales</taxon>
        <taxon>Nocardiaceae</taxon>
        <taxon>Rhodococcus</taxon>
    </lineage>
</organism>
<evidence type="ECO:0000313" key="1">
    <source>
        <dbReference type="EMBL" id="SED97784.1"/>
    </source>
</evidence>
<keyword evidence="2" id="KW-1185">Reference proteome</keyword>
<dbReference type="Proteomes" id="UP000183561">
    <property type="component" value="Unassembled WGS sequence"/>
</dbReference>
<reference evidence="2" key="1">
    <citation type="submission" date="2016-10" db="EMBL/GenBank/DDBJ databases">
        <authorList>
            <person name="Varghese N."/>
            <person name="Submissions S."/>
        </authorList>
    </citation>
    <scope>NUCLEOTIDE SEQUENCE [LARGE SCALE GENOMIC DNA]</scope>
    <source>
        <strain evidence="2">DSM 44498</strain>
    </source>
</reference>